<dbReference type="SUPFAM" id="SSF63825">
    <property type="entry name" value="YWTD domain"/>
    <property type="match status" value="2"/>
</dbReference>
<comment type="caution">
    <text evidence="2">The sequence shown here is derived from an EMBL/GenBank/DDBJ whole genome shotgun (WGS) entry which is preliminary data.</text>
</comment>
<dbReference type="Gene3D" id="2.120.10.30">
    <property type="entry name" value="TolB, C-terminal domain"/>
    <property type="match status" value="2"/>
</dbReference>
<dbReference type="Pfam" id="PF00058">
    <property type="entry name" value="Ldl_recept_b"/>
    <property type="match status" value="6"/>
</dbReference>
<feature type="repeat" description="LDL-receptor class B" evidence="1">
    <location>
        <begin position="209"/>
        <end position="252"/>
    </location>
</feature>
<evidence type="ECO:0000256" key="1">
    <source>
        <dbReference type="PROSITE-ProRule" id="PRU00461"/>
    </source>
</evidence>
<feature type="repeat" description="LDL-receptor class B" evidence="1">
    <location>
        <begin position="433"/>
        <end position="475"/>
    </location>
</feature>
<dbReference type="InterPro" id="IPR011042">
    <property type="entry name" value="6-blade_b-propeller_TolB-like"/>
</dbReference>
<dbReference type="InterPro" id="IPR050778">
    <property type="entry name" value="Cueball_EGF_LRP_Nidogen"/>
</dbReference>
<feature type="repeat" description="LDL-receptor class B" evidence="1">
    <location>
        <begin position="165"/>
        <end position="208"/>
    </location>
</feature>
<reference evidence="2 3" key="1">
    <citation type="submission" date="2024-11" db="EMBL/GenBank/DDBJ databases">
        <title>Chromosome-level genome assembly of the freshwater bivalve Anodonta woodiana.</title>
        <authorList>
            <person name="Chen X."/>
        </authorList>
    </citation>
    <scope>NUCLEOTIDE SEQUENCE [LARGE SCALE GENOMIC DNA]</scope>
    <source>
        <strain evidence="2">MN2024</strain>
        <tissue evidence="2">Gills</tissue>
    </source>
</reference>
<feature type="repeat" description="LDL-receptor class B" evidence="1">
    <location>
        <begin position="122"/>
        <end position="164"/>
    </location>
</feature>
<sequence length="572" mass="63412">MVSDLFDMEIRRTLVLHFVLMLSLDGQSLDNLADNFLVFVDSYNVSVYRMEISSFNFANMSLQSISNPIAIDYDPINGVIIWTDVGLHRIFSASLTGNNQTTIRTLSTLSVTDGLAVDAVSRLLFYTDTGNDIIAVLSFDGSVQKTIINTSLYEPLAIVADPITGTIFWTDWGNMSKIEKANYDGTNRQQLITTGLVWPTGLAADIQAGVIFWCDAGTEKIERANVDGSQRQVIYQAQQPAHFFGITLYQYYLYYTDWEQRSVMRIRTNGSEQSSVGPSVFGRLNGIRAYKNGTGIQGINGCYNGSGGCSHLCFPQPGGSKQCACPDGMTLQADGQTCKTNNPPDNFLLITELRNRIIYRMDMNTYSFATIPVRNIMNPVAIDYDPTEGLIYWTDVGLRQIFSASIYGHSQKTVLSLNSVAVPDGLAVDAISRLLFYTDTGNDIIAVLSFDGSIRKTVINSSLDEPRAIVVDQFNGTIFWTDWGNISKIEKANYDGSQRQELINTGLVWPNGLAVDITAGVMYWCDGGTAKIEQANVDGSNRKIIFQAQQGTHFFGIALYQTYIYFTGWTQK</sequence>
<dbReference type="Pfam" id="PF14670">
    <property type="entry name" value="FXa_inhibition"/>
    <property type="match status" value="1"/>
</dbReference>
<dbReference type="Proteomes" id="UP001634394">
    <property type="component" value="Unassembled WGS sequence"/>
</dbReference>
<gene>
    <name evidence="2" type="ORF">ACJMK2_021954</name>
</gene>
<dbReference type="PROSITE" id="PS51120">
    <property type="entry name" value="LDLRB"/>
    <property type="match status" value="8"/>
</dbReference>
<evidence type="ECO:0000313" key="3">
    <source>
        <dbReference type="Proteomes" id="UP001634394"/>
    </source>
</evidence>
<feature type="repeat" description="LDL-receptor class B" evidence="1">
    <location>
        <begin position="78"/>
        <end position="121"/>
    </location>
</feature>
<proteinExistence type="predicted"/>
<feature type="repeat" description="LDL-receptor class B" evidence="1">
    <location>
        <begin position="389"/>
        <end position="432"/>
    </location>
</feature>
<dbReference type="SUPFAM" id="SSF57196">
    <property type="entry name" value="EGF/Laminin"/>
    <property type="match status" value="1"/>
</dbReference>
<dbReference type="SMART" id="SM00135">
    <property type="entry name" value="LY"/>
    <property type="match status" value="9"/>
</dbReference>
<name>A0ABD3TJF3_SINWO</name>
<dbReference type="FunFam" id="2.120.10.30:FF:000132">
    <property type="entry name" value="Uncharacterized protein"/>
    <property type="match status" value="2"/>
</dbReference>
<dbReference type="InterPro" id="IPR000033">
    <property type="entry name" value="LDLR_classB_rpt"/>
</dbReference>
<dbReference type="PANTHER" id="PTHR46513:SF44">
    <property type="entry name" value="LDL RECEPTOR RELATED PROTEIN 4"/>
    <property type="match status" value="1"/>
</dbReference>
<feature type="repeat" description="LDL-receptor class B" evidence="1">
    <location>
        <begin position="520"/>
        <end position="563"/>
    </location>
</feature>
<dbReference type="AlphaFoldDB" id="A0ABD3TJF3"/>
<feature type="repeat" description="LDL-receptor class B" evidence="1">
    <location>
        <begin position="476"/>
        <end position="519"/>
    </location>
</feature>
<organism evidence="2 3">
    <name type="scientific">Sinanodonta woodiana</name>
    <name type="common">Chinese pond mussel</name>
    <name type="synonym">Anodonta woodiana</name>
    <dbReference type="NCBI Taxonomy" id="1069815"/>
    <lineage>
        <taxon>Eukaryota</taxon>
        <taxon>Metazoa</taxon>
        <taxon>Spiralia</taxon>
        <taxon>Lophotrochozoa</taxon>
        <taxon>Mollusca</taxon>
        <taxon>Bivalvia</taxon>
        <taxon>Autobranchia</taxon>
        <taxon>Heteroconchia</taxon>
        <taxon>Palaeoheterodonta</taxon>
        <taxon>Unionida</taxon>
        <taxon>Unionoidea</taxon>
        <taxon>Unionidae</taxon>
        <taxon>Unioninae</taxon>
        <taxon>Sinanodonta</taxon>
    </lineage>
</organism>
<evidence type="ECO:0000313" key="2">
    <source>
        <dbReference type="EMBL" id="KAL3836530.1"/>
    </source>
</evidence>
<protein>
    <submittedName>
        <fullName evidence="2">Uncharacterized protein</fullName>
    </submittedName>
</protein>
<keyword evidence="3" id="KW-1185">Reference proteome</keyword>
<dbReference type="EMBL" id="JBJQND010000018">
    <property type="protein sequence ID" value="KAL3836530.1"/>
    <property type="molecule type" value="Genomic_DNA"/>
</dbReference>
<accession>A0ABD3TJF3</accession>
<dbReference type="PANTHER" id="PTHR46513">
    <property type="entry name" value="VITELLOGENIN RECEPTOR-LIKE PROTEIN-RELATED-RELATED"/>
    <property type="match status" value="1"/>
</dbReference>